<evidence type="ECO:0000313" key="1">
    <source>
        <dbReference type="EMBL" id="KAF2477230.1"/>
    </source>
</evidence>
<evidence type="ECO:0000313" key="2">
    <source>
        <dbReference type="Proteomes" id="UP000799755"/>
    </source>
</evidence>
<organism evidence="1 2">
    <name type="scientific">Lindgomyces ingoldianus</name>
    <dbReference type="NCBI Taxonomy" id="673940"/>
    <lineage>
        <taxon>Eukaryota</taxon>
        <taxon>Fungi</taxon>
        <taxon>Dikarya</taxon>
        <taxon>Ascomycota</taxon>
        <taxon>Pezizomycotina</taxon>
        <taxon>Dothideomycetes</taxon>
        <taxon>Pleosporomycetidae</taxon>
        <taxon>Pleosporales</taxon>
        <taxon>Lindgomycetaceae</taxon>
        <taxon>Lindgomyces</taxon>
    </lineage>
</organism>
<name>A0ACB6RFY0_9PLEO</name>
<reference evidence="1" key="1">
    <citation type="journal article" date="2020" name="Stud. Mycol.">
        <title>101 Dothideomycetes genomes: a test case for predicting lifestyles and emergence of pathogens.</title>
        <authorList>
            <person name="Haridas S."/>
            <person name="Albert R."/>
            <person name="Binder M."/>
            <person name="Bloem J."/>
            <person name="Labutti K."/>
            <person name="Salamov A."/>
            <person name="Andreopoulos B."/>
            <person name="Baker S."/>
            <person name="Barry K."/>
            <person name="Bills G."/>
            <person name="Bluhm B."/>
            <person name="Cannon C."/>
            <person name="Castanera R."/>
            <person name="Culley D."/>
            <person name="Daum C."/>
            <person name="Ezra D."/>
            <person name="Gonzalez J."/>
            <person name="Henrissat B."/>
            <person name="Kuo A."/>
            <person name="Liang C."/>
            <person name="Lipzen A."/>
            <person name="Lutzoni F."/>
            <person name="Magnuson J."/>
            <person name="Mondo S."/>
            <person name="Nolan M."/>
            <person name="Ohm R."/>
            <person name="Pangilinan J."/>
            <person name="Park H.-J."/>
            <person name="Ramirez L."/>
            <person name="Alfaro M."/>
            <person name="Sun H."/>
            <person name="Tritt A."/>
            <person name="Yoshinaga Y."/>
            <person name="Zwiers L.-H."/>
            <person name="Turgeon B."/>
            <person name="Goodwin S."/>
            <person name="Spatafora J."/>
            <person name="Crous P."/>
            <person name="Grigoriev I."/>
        </authorList>
    </citation>
    <scope>NUCLEOTIDE SEQUENCE</scope>
    <source>
        <strain evidence="1">ATCC 200398</strain>
    </source>
</reference>
<keyword evidence="2" id="KW-1185">Reference proteome</keyword>
<comment type="caution">
    <text evidence="1">The sequence shown here is derived from an EMBL/GenBank/DDBJ whole genome shotgun (WGS) entry which is preliminary data.</text>
</comment>
<dbReference type="Proteomes" id="UP000799755">
    <property type="component" value="Unassembled WGS sequence"/>
</dbReference>
<protein>
    <submittedName>
        <fullName evidence="1">Uncharacterized protein</fullName>
    </submittedName>
</protein>
<proteinExistence type="predicted"/>
<accession>A0ACB6RFY0</accession>
<dbReference type="EMBL" id="MU003493">
    <property type="protein sequence ID" value="KAF2477230.1"/>
    <property type="molecule type" value="Genomic_DNA"/>
</dbReference>
<sequence>MWVLLSCALLGTIANSGIAAANPPPADAAIRTTLHSVDVDTVRAIGRVLSAVPRDTVLKNSTSLEKTWNDATLFTVAGGGETRQNVSLSAGIEVKCKTCYIKGKATAQLDVNGNFNASQAFHGLLDSVEDEVHNITQEVGQQLDNDFEDFLKSLSTGDLSDAFNAFQAPTINNSFSLEVQGIPECLLQLQFDGMELYVLLETKLSGSASYTLNIYQSNTPLGIAIQDVQMGIWFSLDLMLDAEAEIDITNGFHLKLDDGVKISIPMFGNNVSDIVIPGVHFEFLPVTIESAGAVLTATLRISAHAGISLDTPKFAILPSISGGIEVAVFANMAKFVTNVTTDTTGKEDCPLKVVEYYEFAIGANAGATVAVGDETWGPQPATTIPVFYTTLADACAIKGKSTPTPTVTPRALLDGRADMKTTTISTELIFTGASCISSGLAICPASLQTTTQYTSTSTLVTVVPSGAVPSFPASTFDSVMRTVEFGAKASRIEGISGSPTSYVPPSSTSPSINSSNTSLSTSSPTSNTDRKLGGVSNKVIIGVSVGVGIPALAAIIGGCM</sequence>
<gene>
    <name evidence="1" type="ORF">BDR25DRAFT_371252</name>
</gene>